<feature type="transmembrane region" description="Helical" evidence="1">
    <location>
        <begin position="118"/>
        <end position="138"/>
    </location>
</feature>
<feature type="transmembrane region" description="Helical" evidence="1">
    <location>
        <begin position="25"/>
        <end position="46"/>
    </location>
</feature>
<sequence length="179" mass="18831">MTGAAKLNVAIYEEVEADTSATGQAMAVVCLSSLAMGIGYTGALGAPSVADILIMVLLALSSWFIWAFINYFIGARLFPEPQTRADHGELLRTMGFAQSPRLLLLIGIFPGFGVNETLGQVLAFAISVWMLSTMIVAVRQALDYKSTVRAGAVCFVGLMVSGILLNLCLGVLVGIGVLG</sequence>
<keyword evidence="1" id="KW-1133">Transmembrane helix</keyword>
<name>A0A381SQU2_9ZZZZ</name>
<proteinExistence type="predicted"/>
<feature type="transmembrane region" description="Helical" evidence="1">
    <location>
        <begin position="52"/>
        <end position="73"/>
    </location>
</feature>
<protein>
    <recommendedName>
        <fullName evidence="3">Yip1 domain-containing protein</fullName>
    </recommendedName>
</protein>
<gene>
    <name evidence="2" type="ORF">METZ01_LOCUS56517</name>
</gene>
<keyword evidence="1" id="KW-0812">Transmembrane</keyword>
<feature type="transmembrane region" description="Helical" evidence="1">
    <location>
        <begin position="94"/>
        <end position="112"/>
    </location>
</feature>
<dbReference type="AlphaFoldDB" id="A0A381SQU2"/>
<feature type="transmembrane region" description="Helical" evidence="1">
    <location>
        <begin position="150"/>
        <end position="178"/>
    </location>
</feature>
<evidence type="ECO:0000256" key="1">
    <source>
        <dbReference type="SAM" id="Phobius"/>
    </source>
</evidence>
<reference evidence="2" key="1">
    <citation type="submission" date="2018-05" db="EMBL/GenBank/DDBJ databases">
        <authorList>
            <person name="Lanie J.A."/>
            <person name="Ng W.-L."/>
            <person name="Kazmierczak K.M."/>
            <person name="Andrzejewski T.M."/>
            <person name="Davidsen T.M."/>
            <person name="Wayne K.J."/>
            <person name="Tettelin H."/>
            <person name="Glass J.I."/>
            <person name="Rusch D."/>
            <person name="Podicherti R."/>
            <person name="Tsui H.-C.T."/>
            <person name="Winkler M.E."/>
        </authorList>
    </citation>
    <scope>NUCLEOTIDE SEQUENCE</scope>
</reference>
<evidence type="ECO:0000313" key="2">
    <source>
        <dbReference type="EMBL" id="SVA03663.1"/>
    </source>
</evidence>
<evidence type="ECO:0008006" key="3">
    <source>
        <dbReference type="Google" id="ProtNLM"/>
    </source>
</evidence>
<accession>A0A381SQU2</accession>
<organism evidence="2">
    <name type="scientific">marine metagenome</name>
    <dbReference type="NCBI Taxonomy" id="408172"/>
    <lineage>
        <taxon>unclassified sequences</taxon>
        <taxon>metagenomes</taxon>
        <taxon>ecological metagenomes</taxon>
    </lineage>
</organism>
<keyword evidence="1" id="KW-0472">Membrane</keyword>
<dbReference type="EMBL" id="UINC01003135">
    <property type="protein sequence ID" value="SVA03663.1"/>
    <property type="molecule type" value="Genomic_DNA"/>
</dbReference>